<name>J4X4C6_9GAMM</name>
<proteinExistence type="predicted"/>
<dbReference type="Gene3D" id="3.10.20.30">
    <property type="match status" value="1"/>
</dbReference>
<reference evidence="1 2" key="1">
    <citation type="journal article" date="2012" name="ISME J.">
        <title>Genomic insights to SAR86, an abundant and uncultivated marine bacterial lineage.</title>
        <authorList>
            <person name="Dupont C.L."/>
            <person name="Rusch D.B."/>
            <person name="Yooseph S."/>
            <person name="Lombardo M.J."/>
            <person name="Richter R.A."/>
            <person name="Valas R."/>
            <person name="Novotny M."/>
            <person name="Yee-Greenbaum J."/>
            <person name="Selengut J.D."/>
            <person name="Haft D.H."/>
            <person name="Halpern A.L."/>
            <person name="Lasken R.S."/>
            <person name="Nealson K."/>
            <person name="Friedman R."/>
            <person name="Venter J.C."/>
        </authorList>
    </citation>
    <scope>NUCLEOTIDE SEQUENCE [LARGE SCALE GENOMIC DNA]</scope>
</reference>
<dbReference type="EMBL" id="JH611164">
    <property type="protein sequence ID" value="EJP73790.1"/>
    <property type="molecule type" value="Genomic_DNA"/>
</dbReference>
<dbReference type="AlphaFoldDB" id="J4X4C6"/>
<dbReference type="InterPro" id="IPR012675">
    <property type="entry name" value="Beta-grasp_dom_sf"/>
</dbReference>
<organism evidence="1 2">
    <name type="scientific">SAR86 cluster bacterium SAR86B</name>
    <dbReference type="NCBI Taxonomy" id="1123867"/>
    <lineage>
        <taxon>Bacteria</taxon>
        <taxon>Pseudomonadati</taxon>
        <taxon>Pseudomonadota</taxon>
        <taxon>Gammaproteobacteria</taxon>
        <taxon>SAR86 cluster</taxon>
    </lineage>
</organism>
<dbReference type="InterPro" id="IPR016155">
    <property type="entry name" value="Mopterin_synth/thiamin_S_b"/>
</dbReference>
<dbReference type="PANTHER" id="PTHR34472">
    <property type="entry name" value="SULFUR CARRIER PROTEIN THIS"/>
    <property type="match status" value="1"/>
</dbReference>
<sequence>MNIFLNGVETKIEDNSLYTLLESLHILEKRFAVEINSNIIPSSNYKETQLTENDRVEIVIAVGGG</sequence>
<dbReference type="Proteomes" id="UP000010116">
    <property type="component" value="Unassembled WGS sequence"/>
</dbReference>
<dbReference type="SUPFAM" id="SSF54285">
    <property type="entry name" value="MoaD/ThiS"/>
    <property type="match status" value="1"/>
</dbReference>
<accession>J4X4C6</accession>
<dbReference type="InterPro" id="IPR003749">
    <property type="entry name" value="ThiS/MoaD-like"/>
</dbReference>
<evidence type="ECO:0000313" key="2">
    <source>
        <dbReference type="Proteomes" id="UP000010116"/>
    </source>
</evidence>
<dbReference type="Pfam" id="PF02597">
    <property type="entry name" value="ThiS"/>
    <property type="match status" value="1"/>
</dbReference>
<protein>
    <submittedName>
        <fullName evidence="1">Thiamine biosynthesis protein ThiS</fullName>
    </submittedName>
</protein>
<gene>
    <name evidence="1" type="primary">thiS</name>
    <name evidence="1" type="ORF">NT02SARS_0473</name>
</gene>
<dbReference type="PANTHER" id="PTHR34472:SF1">
    <property type="entry name" value="SULFUR CARRIER PROTEIN THIS"/>
    <property type="match status" value="1"/>
</dbReference>
<evidence type="ECO:0000313" key="1">
    <source>
        <dbReference type="EMBL" id="EJP73790.1"/>
    </source>
</evidence>
<dbReference type="NCBIfam" id="TIGR01683">
    <property type="entry name" value="thiS"/>
    <property type="match status" value="1"/>
</dbReference>
<dbReference type="InterPro" id="IPR010035">
    <property type="entry name" value="Thi_S"/>
</dbReference>
<dbReference type="HOGENOM" id="CLU_174611_3_0_6"/>
<dbReference type="CDD" id="cd00565">
    <property type="entry name" value="Ubl_ThiS"/>
    <property type="match status" value="1"/>
</dbReference>